<feature type="transmembrane region" description="Helical" evidence="1">
    <location>
        <begin position="49"/>
        <end position="69"/>
    </location>
</feature>
<dbReference type="Proteomes" id="UP000005835">
    <property type="component" value="Unassembled WGS sequence"/>
</dbReference>
<comment type="caution">
    <text evidence="2">The sequence shown here is derived from an EMBL/GenBank/DDBJ whole genome shotgun (WGS) entry which is preliminary data.</text>
</comment>
<dbReference type="AlphaFoldDB" id="K1JU75"/>
<keyword evidence="1" id="KW-0472">Membrane</keyword>
<evidence type="ECO:0000313" key="2">
    <source>
        <dbReference type="EMBL" id="EKB30193.1"/>
    </source>
</evidence>
<gene>
    <name evidence="2" type="ORF">HMPREF9465_02200</name>
</gene>
<evidence type="ECO:0000313" key="3">
    <source>
        <dbReference type="Proteomes" id="UP000005835"/>
    </source>
</evidence>
<keyword evidence="3" id="KW-1185">Reference proteome</keyword>
<reference evidence="2 3" key="1">
    <citation type="submission" date="2012-05" db="EMBL/GenBank/DDBJ databases">
        <title>The Genome Sequence of Sutterella wadsworthensis 2_1_59BFAA.</title>
        <authorList>
            <consortium name="The Broad Institute Genome Sequencing Platform"/>
            <person name="Earl A."/>
            <person name="Ward D."/>
            <person name="Feldgarden M."/>
            <person name="Gevers D."/>
            <person name="Daigneault M."/>
            <person name="Strauss J."/>
            <person name="Allen-Vercoe E."/>
            <person name="Walker B."/>
            <person name="Young S.K."/>
            <person name="Zeng Q."/>
            <person name="Gargeya S."/>
            <person name="Fitzgerald M."/>
            <person name="Haas B."/>
            <person name="Abouelleil A."/>
            <person name="Alvarado L."/>
            <person name="Arachchi H.M."/>
            <person name="Berlin A.M."/>
            <person name="Chapman S.B."/>
            <person name="Goldberg J."/>
            <person name="Griggs A."/>
            <person name="Gujja S."/>
            <person name="Hansen M."/>
            <person name="Howarth C."/>
            <person name="Imamovic A."/>
            <person name="Larimer J."/>
            <person name="McCowen C."/>
            <person name="Montmayeur A."/>
            <person name="Murphy C."/>
            <person name="Neiman D."/>
            <person name="Pearson M."/>
            <person name="Priest M."/>
            <person name="Roberts A."/>
            <person name="Saif S."/>
            <person name="Shea T."/>
            <person name="Sisk P."/>
            <person name="Sykes S."/>
            <person name="Wortman J."/>
            <person name="Nusbaum C."/>
            <person name="Birren B."/>
        </authorList>
    </citation>
    <scope>NUCLEOTIDE SEQUENCE [LARGE SCALE GENOMIC DNA]</scope>
    <source>
        <strain evidence="2 3">2_1_59BFAA</strain>
    </source>
</reference>
<dbReference type="NCBIfam" id="NF041281">
    <property type="entry name" value="TraA_gammapb"/>
    <property type="match status" value="1"/>
</dbReference>
<proteinExistence type="predicted"/>
<keyword evidence="1" id="KW-1133">Transmembrane helix</keyword>
<dbReference type="STRING" id="742823.HMPREF9465_02200"/>
<dbReference type="EMBL" id="ADMG01000051">
    <property type="protein sequence ID" value="EKB30193.1"/>
    <property type="molecule type" value="Genomic_DNA"/>
</dbReference>
<dbReference type="InterPro" id="IPR059173">
    <property type="entry name" value="TraA_dom"/>
</dbReference>
<protein>
    <recommendedName>
        <fullName evidence="4">Conjugal transfer protein TraA</fullName>
    </recommendedName>
</protein>
<evidence type="ECO:0008006" key="4">
    <source>
        <dbReference type="Google" id="ProtNLM"/>
    </source>
</evidence>
<dbReference type="HOGENOM" id="CLU_161251_0_0_4"/>
<keyword evidence="1" id="KW-0812">Transmembrane</keyword>
<name>K1JU75_9BURK</name>
<evidence type="ECO:0000256" key="1">
    <source>
        <dbReference type="SAM" id="Phobius"/>
    </source>
</evidence>
<dbReference type="PATRIC" id="fig|742823.3.peg.2210"/>
<feature type="transmembrane region" description="Helical" evidence="1">
    <location>
        <begin position="76"/>
        <end position="96"/>
    </location>
</feature>
<accession>K1JU75</accession>
<sequence length="102" mass="10484">MKINFHQLVSAVGSKKDKIAAGLLVLYAQAASAGDVQAFDKLYTQLTGWAQGSLGKSIAIIFLLVGLAVGLAKGSLYAAVVSIACGLTLMIAPSVIDSIFTV</sequence>
<organism evidence="2 3">
    <name type="scientific">Sutterella wadsworthensis 2_1_59BFAA</name>
    <dbReference type="NCBI Taxonomy" id="742823"/>
    <lineage>
        <taxon>Bacteria</taxon>
        <taxon>Pseudomonadati</taxon>
        <taxon>Pseudomonadota</taxon>
        <taxon>Betaproteobacteria</taxon>
        <taxon>Burkholderiales</taxon>
        <taxon>Sutterellaceae</taxon>
        <taxon>Sutterella</taxon>
    </lineage>
</organism>
<dbReference type="eggNOG" id="ENOG5032QQ2">
    <property type="taxonomic scope" value="Bacteria"/>
</dbReference>